<feature type="region of interest" description="Disordered" evidence="1">
    <location>
        <begin position="1"/>
        <end position="98"/>
    </location>
</feature>
<feature type="region of interest" description="Disordered" evidence="1">
    <location>
        <begin position="126"/>
        <end position="152"/>
    </location>
</feature>
<evidence type="ECO:0000313" key="3">
    <source>
        <dbReference type="Proteomes" id="UP000485058"/>
    </source>
</evidence>
<feature type="region of interest" description="Disordered" evidence="1">
    <location>
        <begin position="555"/>
        <end position="578"/>
    </location>
</feature>
<feature type="compositionally biased region" description="Polar residues" evidence="1">
    <location>
        <begin position="1"/>
        <end position="36"/>
    </location>
</feature>
<feature type="compositionally biased region" description="Basic residues" evidence="1">
    <location>
        <begin position="56"/>
        <end position="65"/>
    </location>
</feature>
<organism evidence="2 3">
    <name type="scientific">Haematococcus lacustris</name>
    <name type="common">Green alga</name>
    <name type="synonym">Haematococcus pluvialis</name>
    <dbReference type="NCBI Taxonomy" id="44745"/>
    <lineage>
        <taxon>Eukaryota</taxon>
        <taxon>Viridiplantae</taxon>
        <taxon>Chlorophyta</taxon>
        <taxon>core chlorophytes</taxon>
        <taxon>Chlorophyceae</taxon>
        <taxon>CS clade</taxon>
        <taxon>Chlamydomonadales</taxon>
        <taxon>Haematococcaceae</taxon>
        <taxon>Haematococcus</taxon>
    </lineage>
</organism>
<protein>
    <submittedName>
        <fullName evidence="2">Uncharacterized protein</fullName>
    </submittedName>
</protein>
<reference evidence="2 3" key="1">
    <citation type="submission" date="2020-02" db="EMBL/GenBank/DDBJ databases">
        <title>Draft genome sequence of Haematococcus lacustris strain NIES-144.</title>
        <authorList>
            <person name="Morimoto D."/>
            <person name="Nakagawa S."/>
            <person name="Yoshida T."/>
            <person name="Sawayama S."/>
        </authorList>
    </citation>
    <scope>NUCLEOTIDE SEQUENCE [LARGE SCALE GENOMIC DNA]</scope>
    <source>
        <strain evidence="2 3">NIES-144</strain>
    </source>
</reference>
<evidence type="ECO:0000313" key="2">
    <source>
        <dbReference type="EMBL" id="GFH24710.1"/>
    </source>
</evidence>
<dbReference type="Proteomes" id="UP000485058">
    <property type="component" value="Unassembled WGS sequence"/>
</dbReference>
<dbReference type="AlphaFoldDB" id="A0A699ZU24"/>
<proteinExistence type="predicted"/>
<comment type="caution">
    <text evidence="2">The sequence shown here is derived from an EMBL/GenBank/DDBJ whole genome shotgun (WGS) entry which is preliminary data.</text>
</comment>
<feature type="region of interest" description="Disordered" evidence="1">
    <location>
        <begin position="307"/>
        <end position="333"/>
    </location>
</feature>
<accession>A0A699ZU24</accession>
<feature type="compositionally biased region" description="Low complexity" evidence="1">
    <location>
        <begin position="80"/>
        <end position="98"/>
    </location>
</feature>
<evidence type="ECO:0000256" key="1">
    <source>
        <dbReference type="SAM" id="MobiDB-lite"/>
    </source>
</evidence>
<sequence>MTQLHYPSQATLASQTTFTASSRASLQATEQGSRRSVSPGASARQPSVLVQDSAAHHRAGLHPHPRLTSSPPLPRPASPSSPEGHVAVLSHSRSRSVSPLRLSAVLRGGPAAMQLQTEWESGLERLDGGAAGAGHSLDQQGGGSTPPSHQDSNGWAAMAATPPHRITPFGTHAWVTSPAPGPSPDLAATAFPLLTASTGSMDPASPDSPYQPTSAGWQHAATAATSGKGAASSSAHSGHSSSASDSSELGQQLLLPLPGLGVQSSCDSLHHWVPCCTTAQLTPQLNLASTTDTAALAYRPLTNMESQEAALERPAAQRAPGIAPPSDARHRQQQEYLTTPKPLAAQELARDDTGLSWVRLQEANQSNQHLQGNSRGAGQESAGPQVLISKERSPDAHSPSSASALTQHHMSLKHLPHHTGMHVSQESADDHSHSLRSGSSKAAPEPTSAITTVKAVAISAEKIKKAAEPSIAVCTPYEPGGSAAPAMCLGRTSSTLAKTGYEWHDTAPGGKSGRVFQPSPRPHTLPGPAAVAAHQLSVDIVVHAGQRLQPVPMPVTVQPAQAPSSRPVDDSDTARRRTSELLQSLKQINSVTLATWSRKQPTPQQR</sequence>
<feature type="compositionally biased region" description="Basic and acidic residues" evidence="1">
    <location>
        <begin position="567"/>
        <end position="578"/>
    </location>
</feature>
<dbReference type="EMBL" id="BLLF01002611">
    <property type="protein sequence ID" value="GFH24710.1"/>
    <property type="molecule type" value="Genomic_DNA"/>
</dbReference>
<name>A0A699ZU24_HAELA</name>
<feature type="region of interest" description="Disordered" evidence="1">
    <location>
        <begin position="421"/>
        <end position="447"/>
    </location>
</feature>
<keyword evidence="3" id="KW-1185">Reference proteome</keyword>
<feature type="region of interest" description="Disordered" evidence="1">
    <location>
        <begin position="197"/>
        <end position="247"/>
    </location>
</feature>
<feature type="compositionally biased region" description="Low complexity" evidence="1">
    <location>
        <begin position="219"/>
        <end position="247"/>
    </location>
</feature>
<gene>
    <name evidence="2" type="ORF">HaLaN_22557</name>
</gene>